<dbReference type="Gene3D" id="6.10.140.1460">
    <property type="match status" value="1"/>
</dbReference>
<dbReference type="Pfam" id="PF08336">
    <property type="entry name" value="P4Ha_N"/>
    <property type="match status" value="1"/>
</dbReference>
<dbReference type="InterPro" id="IPR013547">
    <property type="entry name" value="P4H_N"/>
</dbReference>
<dbReference type="PANTHER" id="PTHR10869:SF244">
    <property type="entry name" value="PROLYL 4-HYDROXYLASE SUBUNIT ALPHA-2"/>
    <property type="match status" value="1"/>
</dbReference>
<comment type="cofactor">
    <cofactor evidence="1">
        <name>L-ascorbate</name>
        <dbReference type="ChEBI" id="CHEBI:38290"/>
    </cofactor>
</comment>
<dbReference type="GeneID" id="108042606"/>
<evidence type="ECO:0000256" key="4">
    <source>
        <dbReference type="ARBA" id="ARBA00022964"/>
    </source>
</evidence>
<dbReference type="RefSeq" id="XP_016976433.2">
    <property type="nucleotide sequence ID" value="XM_017120944.2"/>
</dbReference>
<dbReference type="Gene3D" id="1.25.40.10">
    <property type="entry name" value="Tetratricopeptide repeat domain"/>
    <property type="match status" value="1"/>
</dbReference>
<dbReference type="SMART" id="SM00702">
    <property type="entry name" value="P4Hc"/>
    <property type="match status" value="1"/>
</dbReference>
<dbReference type="PANTHER" id="PTHR10869">
    <property type="entry name" value="PROLYL 4-HYDROXYLASE ALPHA SUBUNIT"/>
    <property type="match status" value="1"/>
</dbReference>
<dbReference type="Gene3D" id="2.60.120.620">
    <property type="entry name" value="q2cbj1_9rhob like domain"/>
    <property type="match status" value="1"/>
</dbReference>
<dbReference type="Pfam" id="PF13640">
    <property type="entry name" value="2OG-FeII_Oxy_3"/>
    <property type="match status" value="1"/>
</dbReference>
<dbReference type="InterPro" id="IPR011990">
    <property type="entry name" value="TPR-like_helical_dom_sf"/>
</dbReference>
<evidence type="ECO:0000256" key="5">
    <source>
        <dbReference type="ARBA" id="ARBA00023002"/>
    </source>
</evidence>
<dbReference type="InterPro" id="IPR044862">
    <property type="entry name" value="Pro_4_hyd_alph_FE2OG_OXY"/>
</dbReference>
<evidence type="ECO:0000259" key="7">
    <source>
        <dbReference type="SMART" id="SM00702"/>
    </source>
</evidence>
<dbReference type="AlphaFoldDB" id="A0A6P4EN32"/>
<protein>
    <submittedName>
        <fullName evidence="8">Prolyl 4-hydroxylase subunit alpha-1</fullName>
    </submittedName>
</protein>
<dbReference type="RefSeq" id="XP_016976433.1">
    <property type="nucleotide sequence ID" value="XM_017120944.1"/>
</dbReference>
<keyword evidence="3" id="KW-0847">Vitamin C</keyword>
<gene>
    <name evidence="8" type="primary">LOC108042606</name>
</gene>
<dbReference type="OrthoDB" id="420380at2759"/>
<evidence type="ECO:0000256" key="1">
    <source>
        <dbReference type="ARBA" id="ARBA00001961"/>
    </source>
</evidence>
<feature type="domain" description="Prolyl 4-hydroxylase alpha subunit" evidence="7">
    <location>
        <begin position="281"/>
        <end position="465"/>
    </location>
</feature>
<evidence type="ECO:0000256" key="6">
    <source>
        <dbReference type="ARBA" id="ARBA00023004"/>
    </source>
</evidence>
<reference evidence="8" key="1">
    <citation type="submission" date="2025-08" db="UniProtKB">
        <authorList>
            <consortium name="RefSeq"/>
        </authorList>
    </citation>
    <scope>IDENTIFICATION</scope>
</reference>
<dbReference type="InterPro" id="IPR006620">
    <property type="entry name" value="Pro_4_hyd_alph"/>
</dbReference>
<sequence length="484" mass="56505">MDLMQLDIELISNLKIYAEKIEEKVEKLQRIVQEIRQPLEAARGKEEEYLGNPLHSFPLIRHMYQDWKYLEEFMKKPVGEEQIDFLKKKLPELPWQADIEEATRAMFGIAETYGMRPWEMAQGLIDNVQFKSTLTALDCFQIAKMYFKWGYFKNAYQWLGYTKSRMTEQYSDVYEVLGVTQKDVALLQTRCLMELGQVDEAHKLLLAQPDLAENATILLAQFDSFPYKANDMSPNLPDYFKELCRSSFSPKPSRLHCRYNTINSPFLILAPLKMEEISLEPYIVVYHGILPDKDIEELKRLAEPKLKPTYAFRNDEGTRIRGRTALGVTLPYENMDPTGGPLLDHLTQRIRDITGLKIRDRHPVNLFKYGFGAHYGSQYDYYNTTKSETEFLGDRIATVFFYLNDDPQDGDTIFPYLNMKVPAERGKVIFWYNLNEETHKVRQSTFHEACPVFNGSKWAMAAWIQERDQMFIQPISGKKNVTFV</sequence>
<name>A0A6P4EN32_DRORH</name>
<organism evidence="8">
    <name type="scientific">Drosophila rhopaloa</name>
    <name type="common">Fruit fly</name>
    <dbReference type="NCBI Taxonomy" id="1041015"/>
    <lineage>
        <taxon>Eukaryota</taxon>
        <taxon>Metazoa</taxon>
        <taxon>Ecdysozoa</taxon>
        <taxon>Arthropoda</taxon>
        <taxon>Hexapoda</taxon>
        <taxon>Insecta</taxon>
        <taxon>Pterygota</taxon>
        <taxon>Neoptera</taxon>
        <taxon>Endopterygota</taxon>
        <taxon>Diptera</taxon>
        <taxon>Brachycera</taxon>
        <taxon>Muscomorpha</taxon>
        <taxon>Ephydroidea</taxon>
        <taxon>Drosophilidae</taxon>
        <taxon>Drosophila</taxon>
        <taxon>Sophophora</taxon>
    </lineage>
</organism>
<proteinExistence type="predicted"/>
<keyword evidence="6" id="KW-0408">Iron</keyword>
<evidence type="ECO:0000256" key="3">
    <source>
        <dbReference type="ARBA" id="ARBA00022896"/>
    </source>
</evidence>
<dbReference type="GO" id="GO:0005506">
    <property type="term" value="F:iron ion binding"/>
    <property type="evidence" value="ECO:0007669"/>
    <property type="project" value="InterPro"/>
</dbReference>
<dbReference type="GO" id="GO:0031418">
    <property type="term" value="F:L-ascorbic acid binding"/>
    <property type="evidence" value="ECO:0007669"/>
    <property type="project" value="UniProtKB-KW"/>
</dbReference>
<evidence type="ECO:0000256" key="2">
    <source>
        <dbReference type="ARBA" id="ARBA00022723"/>
    </source>
</evidence>
<evidence type="ECO:0000313" key="8">
    <source>
        <dbReference type="RefSeq" id="XP_016976433.1"/>
    </source>
</evidence>
<keyword evidence="5" id="KW-0560">Oxidoreductase</keyword>
<dbReference type="InterPro" id="IPR045054">
    <property type="entry name" value="P4HA-like"/>
</dbReference>
<dbReference type="GO" id="GO:0005783">
    <property type="term" value="C:endoplasmic reticulum"/>
    <property type="evidence" value="ECO:0007669"/>
    <property type="project" value="InterPro"/>
</dbReference>
<accession>A0A6P4EN32</accession>
<keyword evidence="2" id="KW-0479">Metal-binding</keyword>
<dbReference type="GO" id="GO:0004656">
    <property type="term" value="F:procollagen-proline 4-dioxygenase activity"/>
    <property type="evidence" value="ECO:0007669"/>
    <property type="project" value="InterPro"/>
</dbReference>
<keyword evidence="4" id="KW-0223">Dioxygenase</keyword>